<dbReference type="Proteomes" id="UP001064048">
    <property type="component" value="Chromosome 15"/>
</dbReference>
<comment type="caution">
    <text evidence="1">The sequence shown here is derived from an EMBL/GenBank/DDBJ whole genome shotgun (WGS) entry which is preliminary data.</text>
</comment>
<organism evidence="1 2">
    <name type="scientific">Choristoneura fumiferana</name>
    <name type="common">Spruce budworm moth</name>
    <name type="synonym">Archips fumiferana</name>
    <dbReference type="NCBI Taxonomy" id="7141"/>
    <lineage>
        <taxon>Eukaryota</taxon>
        <taxon>Metazoa</taxon>
        <taxon>Ecdysozoa</taxon>
        <taxon>Arthropoda</taxon>
        <taxon>Hexapoda</taxon>
        <taxon>Insecta</taxon>
        <taxon>Pterygota</taxon>
        <taxon>Neoptera</taxon>
        <taxon>Endopterygota</taxon>
        <taxon>Lepidoptera</taxon>
        <taxon>Glossata</taxon>
        <taxon>Ditrysia</taxon>
        <taxon>Tortricoidea</taxon>
        <taxon>Tortricidae</taxon>
        <taxon>Tortricinae</taxon>
        <taxon>Choristoneura</taxon>
    </lineage>
</organism>
<accession>A0ACC0KWT1</accession>
<protein>
    <submittedName>
        <fullName evidence="1">Uncharacterized protein</fullName>
    </submittedName>
</protein>
<proteinExistence type="predicted"/>
<evidence type="ECO:0000313" key="1">
    <source>
        <dbReference type="EMBL" id="KAI8440770.1"/>
    </source>
</evidence>
<reference evidence="1 2" key="1">
    <citation type="journal article" date="2022" name="Genome Biol. Evol.">
        <title>The Spruce Budworm Genome: Reconstructing the Evolutionary History of Antifreeze Proteins.</title>
        <authorList>
            <person name="Beliveau C."/>
            <person name="Gagne P."/>
            <person name="Picq S."/>
            <person name="Vernygora O."/>
            <person name="Keeling C.I."/>
            <person name="Pinkney K."/>
            <person name="Doucet D."/>
            <person name="Wen F."/>
            <person name="Johnston J.S."/>
            <person name="Maaroufi H."/>
            <person name="Boyle B."/>
            <person name="Laroche J."/>
            <person name="Dewar K."/>
            <person name="Juretic N."/>
            <person name="Blackburn G."/>
            <person name="Nisole A."/>
            <person name="Brunet B."/>
            <person name="Brandao M."/>
            <person name="Lumley L."/>
            <person name="Duan J."/>
            <person name="Quan G."/>
            <person name="Lucarotti C.J."/>
            <person name="Roe A.D."/>
            <person name="Sperling F.A.H."/>
            <person name="Levesque R.C."/>
            <person name="Cusson M."/>
        </authorList>
    </citation>
    <scope>NUCLEOTIDE SEQUENCE [LARGE SCALE GENOMIC DNA]</scope>
    <source>
        <strain evidence="1">Glfc:IPQL:Cfum</strain>
    </source>
</reference>
<evidence type="ECO:0000313" key="2">
    <source>
        <dbReference type="Proteomes" id="UP001064048"/>
    </source>
</evidence>
<keyword evidence="2" id="KW-1185">Reference proteome</keyword>
<sequence length="148" mass="16595">MRRTGAALAALAANAVLFLAKLDTNAGFHGAKISLDGISIKRSNENEEEAHLLDEQQPIVQQPRDRLLLLQQRDEERRQLRETQLGLYRALGLEEPPRRQLSLEEVEASRARWAAAAAGARRTRCLRLAQYRAETGSLYAINHSALNQ</sequence>
<gene>
    <name evidence="1" type="ORF">MSG28_009099</name>
</gene>
<dbReference type="EMBL" id="CM046115">
    <property type="protein sequence ID" value="KAI8440770.1"/>
    <property type="molecule type" value="Genomic_DNA"/>
</dbReference>
<name>A0ACC0KWT1_CHOFU</name>